<dbReference type="EMBL" id="CP045482">
    <property type="protein sequence ID" value="QGR22323.1"/>
    <property type="molecule type" value="Genomic_DNA"/>
</dbReference>
<protein>
    <recommendedName>
        <fullName evidence="6">Multipass membrane protein</fullName>
    </recommendedName>
</protein>
<dbReference type="Proteomes" id="UP000474054">
    <property type="component" value="Unassembled WGS sequence"/>
</dbReference>
<proteinExistence type="predicted"/>
<evidence type="ECO:0000313" key="5">
    <source>
        <dbReference type="Proteomes" id="UP000474054"/>
    </source>
</evidence>
<reference evidence="3 4" key="2">
    <citation type="submission" date="2019-10" db="EMBL/GenBank/DDBJ databases">
        <title>Genome Sequences from Six Type Strain Members of the Archaeal Family Sulfolobaceae: Acidianus ambivalens, Acidianus infernus, Metallosphaera prunae, Stygiolobus azoricus, Sulfolobus metallicus, and Sulfurisphaera ohwakuensis.</title>
        <authorList>
            <person name="Counts J.A."/>
            <person name="Kelly R.M."/>
        </authorList>
    </citation>
    <scope>NUCLEOTIDE SEQUENCE [LARGE SCALE GENOMIC DNA]</scope>
    <source>
        <strain evidence="3 4">LEI 10</strain>
    </source>
</reference>
<dbReference type="KEGG" id="aamb:D1866_10325"/>
<feature type="transmembrane region" description="Helical" evidence="1">
    <location>
        <begin position="79"/>
        <end position="99"/>
    </location>
</feature>
<keyword evidence="1" id="KW-0812">Transmembrane</keyword>
<keyword evidence="4" id="KW-1185">Reference proteome</keyword>
<evidence type="ECO:0000313" key="2">
    <source>
        <dbReference type="EMBL" id="MQL54512.1"/>
    </source>
</evidence>
<accession>A0A650CWZ6</accession>
<dbReference type="RefSeq" id="WP_152939657.1">
    <property type="nucleotide sequence ID" value="NZ_CP045482.1"/>
</dbReference>
<reference evidence="2 5" key="1">
    <citation type="submission" date="2019-10" db="EMBL/GenBank/DDBJ databases">
        <title>Comparative genomics of sulfur disproportionating microorganisms.</title>
        <authorList>
            <person name="Ward L.M."/>
            <person name="Bertran E."/>
            <person name="Johnston D."/>
        </authorList>
    </citation>
    <scope>NUCLEOTIDE SEQUENCE [LARGE SCALE GENOMIC DNA]</scope>
    <source>
        <strain evidence="2 5">DSM 3772</strain>
    </source>
</reference>
<keyword evidence="1" id="KW-0472">Membrane</keyword>
<keyword evidence="1" id="KW-1133">Transmembrane helix</keyword>
<evidence type="ECO:0000313" key="4">
    <source>
        <dbReference type="Proteomes" id="UP000426328"/>
    </source>
</evidence>
<dbReference type="EMBL" id="WHYS01000001">
    <property type="protein sequence ID" value="MQL54512.1"/>
    <property type="molecule type" value="Genomic_DNA"/>
</dbReference>
<name>A0A650CWZ6_ACIAM</name>
<evidence type="ECO:0000256" key="1">
    <source>
        <dbReference type="SAM" id="Phobius"/>
    </source>
</evidence>
<evidence type="ECO:0000313" key="3">
    <source>
        <dbReference type="EMBL" id="QGR22323.1"/>
    </source>
</evidence>
<gene>
    <name evidence="3" type="ORF">D1866_10325</name>
    <name evidence="2" type="ORF">GFB69_01765</name>
</gene>
<feature type="transmembrane region" description="Helical" evidence="1">
    <location>
        <begin position="50"/>
        <end position="72"/>
    </location>
</feature>
<dbReference type="AlphaFoldDB" id="A0A650CWZ6"/>
<organism evidence="3 4">
    <name type="scientific">Acidianus ambivalens</name>
    <name type="common">Desulfurolobus ambivalens</name>
    <dbReference type="NCBI Taxonomy" id="2283"/>
    <lineage>
        <taxon>Archaea</taxon>
        <taxon>Thermoproteota</taxon>
        <taxon>Thermoprotei</taxon>
        <taxon>Sulfolobales</taxon>
        <taxon>Sulfolobaceae</taxon>
        <taxon>Acidianus</taxon>
    </lineage>
</organism>
<dbReference type="GeneID" id="42780130"/>
<feature type="transmembrane region" description="Helical" evidence="1">
    <location>
        <begin position="12"/>
        <end position="38"/>
    </location>
</feature>
<sequence>MGNTNKLYSEILSSYVIIILIVLIMMGIMGVLAIPYYISPITYSNGGAPAGVTYLDAGIILIALVLIGVYLIERKQFEFGVVSVLFALIILTILIWDLYGVNDVTNIMHNI</sequence>
<dbReference type="Proteomes" id="UP000426328">
    <property type="component" value="Chromosome"/>
</dbReference>
<evidence type="ECO:0008006" key="6">
    <source>
        <dbReference type="Google" id="ProtNLM"/>
    </source>
</evidence>